<evidence type="ECO:0000256" key="12">
    <source>
        <dbReference type="ARBA" id="ARBA00023463"/>
    </source>
</evidence>
<evidence type="ECO:0000256" key="1">
    <source>
        <dbReference type="ARBA" id="ARBA00004651"/>
    </source>
</evidence>
<evidence type="ECO:0000256" key="9">
    <source>
        <dbReference type="ARBA" id="ARBA00023139"/>
    </source>
</evidence>
<reference evidence="17 18" key="1">
    <citation type="journal article" date="2021" name="G3 (Bethesda)">
        <title>Improved contiguity of the threespine stickleback genome using long-read sequencing.</title>
        <authorList>
            <person name="Nath S."/>
            <person name="Shaw D.E."/>
            <person name="White M.A."/>
        </authorList>
    </citation>
    <scope>NUCLEOTIDE SEQUENCE [LARGE SCALE GENOMIC DNA]</scope>
    <source>
        <strain evidence="17 18">Lake Benthic</strain>
    </source>
</reference>
<evidence type="ECO:0000256" key="11">
    <source>
        <dbReference type="ARBA" id="ARBA00023315"/>
    </source>
</evidence>
<dbReference type="STRING" id="69293.ENSGACP00000023562"/>
<dbReference type="PANTHER" id="PTHR12349:SF3">
    <property type="entry name" value="PALMITOYLTRANSFERASE ZDHHC5"/>
    <property type="match status" value="1"/>
</dbReference>
<evidence type="ECO:0000256" key="3">
    <source>
        <dbReference type="ARBA" id="ARBA00022481"/>
    </source>
</evidence>
<proteinExistence type="inferred from homology"/>
<feature type="region of interest" description="Disordered" evidence="15">
    <location>
        <begin position="299"/>
        <end position="540"/>
    </location>
</feature>
<evidence type="ECO:0000256" key="10">
    <source>
        <dbReference type="ARBA" id="ARBA00023288"/>
    </source>
</evidence>
<feature type="compositionally biased region" description="Polar residues" evidence="15">
    <location>
        <begin position="464"/>
        <end position="498"/>
    </location>
</feature>
<dbReference type="GO" id="GO:0019706">
    <property type="term" value="F:protein-cysteine S-palmitoyltransferase activity"/>
    <property type="evidence" value="ECO:0007669"/>
    <property type="project" value="UniProtKB-EC"/>
</dbReference>
<evidence type="ECO:0000256" key="15">
    <source>
        <dbReference type="SAM" id="MobiDB-lite"/>
    </source>
</evidence>
<feature type="region of interest" description="Disordered" evidence="15">
    <location>
        <begin position="568"/>
        <end position="646"/>
    </location>
</feature>
<dbReference type="Proteomes" id="UP000007635">
    <property type="component" value="Chromosome IV"/>
</dbReference>
<feature type="transmembrane region" description="Helical" evidence="14">
    <location>
        <begin position="199"/>
        <end position="221"/>
    </location>
</feature>
<organism evidence="17 18">
    <name type="scientific">Gasterosteus aculeatus aculeatus</name>
    <name type="common">three-spined stickleback</name>
    <dbReference type="NCBI Taxonomy" id="481459"/>
    <lineage>
        <taxon>Eukaryota</taxon>
        <taxon>Metazoa</taxon>
        <taxon>Chordata</taxon>
        <taxon>Craniata</taxon>
        <taxon>Vertebrata</taxon>
        <taxon>Euteleostomi</taxon>
        <taxon>Actinopterygii</taxon>
        <taxon>Neopterygii</taxon>
        <taxon>Teleostei</taxon>
        <taxon>Neoteleostei</taxon>
        <taxon>Acanthomorphata</taxon>
        <taxon>Eupercaria</taxon>
        <taxon>Perciformes</taxon>
        <taxon>Cottioidei</taxon>
        <taxon>Gasterosteales</taxon>
        <taxon>Gasterosteidae</taxon>
        <taxon>Gasterosteus</taxon>
    </lineage>
</organism>
<keyword evidence="11 14" id="KW-0012">Acyltransferase</keyword>
<feature type="compositionally biased region" description="Low complexity" evidence="15">
    <location>
        <begin position="438"/>
        <end position="463"/>
    </location>
</feature>
<reference evidence="17" key="3">
    <citation type="submission" date="2025-09" db="UniProtKB">
        <authorList>
            <consortium name="Ensembl"/>
        </authorList>
    </citation>
    <scope>IDENTIFICATION</scope>
</reference>
<keyword evidence="7 14" id="KW-1133">Transmembrane helix</keyword>
<dbReference type="InParanoid" id="G3Q114"/>
<evidence type="ECO:0000256" key="5">
    <source>
        <dbReference type="ARBA" id="ARBA00022679"/>
    </source>
</evidence>
<feature type="compositionally biased region" description="Pro residues" evidence="15">
    <location>
        <begin position="575"/>
        <end position="591"/>
    </location>
</feature>
<dbReference type="PROSITE" id="PS50216">
    <property type="entry name" value="DHHC"/>
    <property type="match status" value="1"/>
</dbReference>
<sequence length="646" mass="69332">MPGFSSGGVGGGVGVPASAPPRPFRPSRYVPVSAATTFLVGSTSLFFCFTCPWLSEYFSCVIPIYVAVIFLFTLANFSMATFMDPGVFPRAEEDEDKEDDFRAPLYKTVEIKGIQVRMKWCATCRFYRPPRCSHCSVCDNCVEDFDHHCPWVNNCIGRRNYRHFFLFLLSLTTHIMNVFGFGLVYVLHHRQQLDTPHAVVTMVVMCVAGLFFFPVAGLTGFHMVLVARGRTTNEQVTGKFRGGVNPFTNGCTRNISHVLCSSQAPRYVGRSRSPQALDVQPPFLRPPLTEAQLEAKVLDNGIQNDRHSTRSKSSLDPTESQSADAEPPPPPKPELRYPGLPRADTEESSLLTEGPTTPSMYKYRPAFSSPGRNHTALTHPSKMIRGDSLDSPSPSILQSSRQPSYRSEPSSPGGAAGVIPGGMSGYSLAGRSHTSYPSSLVLSTGGSHSSSLRSALAANNPLSTLQSEGTTDTSYKSLANQTPRNGSLSYDSLLTPSESPEFESAAHELSPQKPRAVFPSAGAAGQREGVSPGSPLQGYTSPFLSAQIAQQREGQLLQGSATFSSPHRAYLRAVSPPPPSASGPPVSPPPRGLSLGKSQYHVGEAGPQHRPPRASGGVLANHTPTKSGGGVKKVTGVGGTTYEISV</sequence>
<reference evidence="17" key="2">
    <citation type="submission" date="2025-08" db="UniProtKB">
        <authorList>
            <consortium name="Ensembl"/>
        </authorList>
    </citation>
    <scope>IDENTIFICATION</scope>
</reference>
<feature type="compositionally biased region" description="Gly residues" evidence="15">
    <location>
        <begin position="627"/>
        <end position="639"/>
    </location>
</feature>
<evidence type="ECO:0000313" key="18">
    <source>
        <dbReference type="Proteomes" id="UP000007635"/>
    </source>
</evidence>
<dbReference type="InterPro" id="IPR001594">
    <property type="entry name" value="Palmitoyltrfase_DHHC"/>
</dbReference>
<dbReference type="Bgee" id="ENSGACG00000017830">
    <property type="expression patterns" value="Expressed in intestinal epithelial cell and 13 other cell types or tissues"/>
</dbReference>
<feature type="compositionally biased region" description="Polar residues" evidence="15">
    <location>
        <begin position="311"/>
        <end position="323"/>
    </location>
</feature>
<name>G3Q114_GASAC</name>
<feature type="transmembrane region" description="Helical" evidence="14">
    <location>
        <begin position="32"/>
        <end position="55"/>
    </location>
</feature>
<keyword evidence="8 14" id="KW-0472">Membrane</keyword>
<feature type="transmembrane region" description="Helical" evidence="14">
    <location>
        <begin position="61"/>
        <end position="82"/>
    </location>
</feature>
<evidence type="ECO:0000256" key="2">
    <source>
        <dbReference type="ARBA" id="ARBA00022475"/>
    </source>
</evidence>
<keyword evidence="18" id="KW-1185">Reference proteome</keyword>
<evidence type="ECO:0000313" key="17">
    <source>
        <dbReference type="Ensembl" id="ENSGACP00000023562.2"/>
    </source>
</evidence>
<keyword evidence="3" id="KW-0488">Methylation</keyword>
<comment type="domain">
    <text evidence="14">The DHHC domain is required for palmitoyltransferase activity.</text>
</comment>
<protein>
    <recommendedName>
        <fullName evidence="14">Palmitoyltransferase</fullName>
        <ecNumber evidence="14">2.3.1.225</ecNumber>
    </recommendedName>
</protein>
<dbReference type="PANTHER" id="PTHR12349">
    <property type="entry name" value="ANKYRIN REPEAT AND LEM DOMAIN-CONTAINING PROTEIN 2"/>
    <property type="match status" value="1"/>
</dbReference>
<evidence type="ECO:0000256" key="13">
    <source>
        <dbReference type="ARBA" id="ARBA00047790"/>
    </source>
</evidence>
<evidence type="ECO:0000256" key="7">
    <source>
        <dbReference type="ARBA" id="ARBA00022989"/>
    </source>
</evidence>
<dbReference type="Pfam" id="PF01529">
    <property type="entry name" value="DHHC"/>
    <property type="match status" value="1"/>
</dbReference>
<feature type="compositionally biased region" description="Polar residues" evidence="15">
    <location>
        <begin position="348"/>
        <end position="359"/>
    </location>
</feature>
<feature type="compositionally biased region" description="Polar residues" evidence="15">
    <location>
        <begin position="390"/>
        <end position="410"/>
    </location>
</feature>
<keyword evidence="9" id="KW-0564">Palmitate</keyword>
<dbReference type="Ensembl" id="ENSGACT00000023608.2">
    <property type="protein sequence ID" value="ENSGACP00000023562.2"/>
    <property type="gene ID" value="ENSGACG00000017830.2"/>
</dbReference>
<feature type="compositionally biased region" description="Gly residues" evidence="15">
    <location>
        <begin position="414"/>
        <end position="424"/>
    </location>
</feature>
<comment type="similarity">
    <text evidence="12">Belongs to the DHHC palmitoyltransferase family. ERF2/ZDHHC9 subfamily.</text>
</comment>
<evidence type="ECO:0000259" key="16">
    <source>
        <dbReference type="Pfam" id="PF01529"/>
    </source>
</evidence>
<dbReference type="EC" id="2.3.1.225" evidence="14"/>
<keyword evidence="5 14" id="KW-0808">Transferase</keyword>
<dbReference type="GeneTree" id="ENSGT00940000156001"/>
<evidence type="ECO:0000256" key="6">
    <source>
        <dbReference type="ARBA" id="ARBA00022692"/>
    </source>
</evidence>
<evidence type="ECO:0000256" key="8">
    <source>
        <dbReference type="ARBA" id="ARBA00023136"/>
    </source>
</evidence>
<accession>G3Q114</accession>
<comment type="catalytic activity">
    <reaction evidence="13">
        <text>L-cysteinyl-[protein] + hexadecanoyl-CoA = S-hexadecanoyl-L-cysteinyl-[protein] + CoA</text>
        <dbReference type="Rhea" id="RHEA:36683"/>
        <dbReference type="Rhea" id="RHEA-COMP:10131"/>
        <dbReference type="Rhea" id="RHEA-COMP:11032"/>
        <dbReference type="ChEBI" id="CHEBI:29950"/>
        <dbReference type="ChEBI" id="CHEBI:57287"/>
        <dbReference type="ChEBI" id="CHEBI:57379"/>
        <dbReference type="ChEBI" id="CHEBI:74151"/>
        <dbReference type="EC" id="2.3.1.225"/>
    </reaction>
    <physiologicalReaction direction="left-to-right" evidence="13">
        <dbReference type="Rhea" id="RHEA:36684"/>
    </physiologicalReaction>
</comment>
<keyword evidence="6 14" id="KW-0812">Transmembrane</keyword>
<dbReference type="eggNOG" id="KOG1311">
    <property type="taxonomic scope" value="Eukaryota"/>
</dbReference>
<keyword evidence="10" id="KW-0449">Lipoprotein</keyword>
<dbReference type="OMA" id="KMTRGES"/>
<dbReference type="AlphaFoldDB" id="G3Q114"/>
<keyword evidence="4" id="KW-0597">Phosphoprotein</keyword>
<evidence type="ECO:0000256" key="4">
    <source>
        <dbReference type="ARBA" id="ARBA00022553"/>
    </source>
</evidence>
<keyword evidence="2" id="KW-1003">Cell membrane</keyword>
<feature type="domain" description="Palmitoyltransferase DHHC" evidence="16">
    <location>
        <begin position="117"/>
        <end position="237"/>
    </location>
</feature>
<comment type="subcellular location">
    <subcellularLocation>
        <location evidence="1">Cell membrane</location>
        <topology evidence="1">Multi-pass membrane protein</topology>
    </subcellularLocation>
</comment>
<dbReference type="GO" id="GO:0005886">
    <property type="term" value="C:plasma membrane"/>
    <property type="evidence" value="ECO:0007669"/>
    <property type="project" value="UniProtKB-SubCell"/>
</dbReference>
<evidence type="ECO:0000256" key="14">
    <source>
        <dbReference type="RuleBase" id="RU079119"/>
    </source>
</evidence>
<feature type="transmembrane region" description="Helical" evidence="14">
    <location>
        <begin position="164"/>
        <end position="187"/>
    </location>
</feature>